<dbReference type="PANTHER" id="PTHR45623">
    <property type="entry name" value="CHROMODOMAIN-HELICASE-DNA-BINDING PROTEIN 3-RELATED-RELATED"/>
    <property type="match status" value="1"/>
</dbReference>
<dbReference type="Gene3D" id="3.40.50.300">
    <property type="entry name" value="P-loop containing nucleotide triphosphate hydrolases"/>
    <property type="match status" value="1"/>
</dbReference>
<evidence type="ECO:0000259" key="15">
    <source>
        <dbReference type="PROSITE" id="PS51194"/>
    </source>
</evidence>
<dbReference type="InterPro" id="IPR000330">
    <property type="entry name" value="SNF2_N"/>
</dbReference>
<proteinExistence type="predicted"/>
<feature type="region of interest" description="Disordered" evidence="11">
    <location>
        <begin position="951"/>
        <end position="1008"/>
    </location>
</feature>
<evidence type="ECO:0000256" key="5">
    <source>
        <dbReference type="ARBA" id="ARBA00022771"/>
    </source>
</evidence>
<dbReference type="GO" id="GO:0000785">
    <property type="term" value="C:chromatin"/>
    <property type="evidence" value="ECO:0007669"/>
    <property type="project" value="TreeGrafter"/>
</dbReference>
<reference evidence="16" key="1">
    <citation type="submission" date="2022-06" db="EMBL/GenBank/DDBJ databases">
        <title>Uncovering the hologenomic basis of an extraordinary plant invasion.</title>
        <authorList>
            <person name="Bieker V.C."/>
            <person name="Martin M.D."/>
            <person name="Gilbert T."/>
            <person name="Hodgins K."/>
            <person name="Battlay P."/>
            <person name="Petersen B."/>
            <person name="Wilson J."/>
        </authorList>
    </citation>
    <scope>NUCLEOTIDE SEQUENCE</scope>
    <source>
        <strain evidence="16">AA19_3_7</strain>
        <tissue evidence="16">Leaf</tissue>
    </source>
</reference>
<gene>
    <name evidence="16" type="ORF">M8C21_016678</name>
</gene>
<keyword evidence="8" id="KW-0067">ATP-binding</keyword>
<dbReference type="Gene3D" id="3.30.40.10">
    <property type="entry name" value="Zinc/RING finger domain, C3HC4 (zinc finger)"/>
    <property type="match status" value="1"/>
</dbReference>
<feature type="compositionally biased region" description="Basic and acidic residues" evidence="11">
    <location>
        <begin position="1405"/>
        <end position="1418"/>
    </location>
</feature>
<keyword evidence="7" id="KW-0862">Zinc</keyword>
<dbReference type="GO" id="GO:0008270">
    <property type="term" value="F:zinc ion binding"/>
    <property type="evidence" value="ECO:0007669"/>
    <property type="project" value="UniProtKB-KW"/>
</dbReference>
<dbReference type="SMART" id="SM00490">
    <property type="entry name" value="HELICc"/>
    <property type="match status" value="1"/>
</dbReference>
<dbReference type="SMART" id="SM00249">
    <property type="entry name" value="PHD"/>
    <property type="match status" value="1"/>
</dbReference>
<dbReference type="Pfam" id="PF06465">
    <property type="entry name" value="DUF1087"/>
    <property type="match status" value="1"/>
</dbReference>
<keyword evidence="17" id="KW-1185">Reference proteome</keyword>
<evidence type="ECO:0000256" key="9">
    <source>
        <dbReference type="ARBA" id="ARBA00023242"/>
    </source>
</evidence>
<keyword evidence="2" id="KW-0479">Metal-binding</keyword>
<dbReference type="InterPro" id="IPR001965">
    <property type="entry name" value="Znf_PHD"/>
</dbReference>
<sequence length="1425" mass="163780">MSSLAERLRVRSDSRPRYSMDESDDESDLLGKSKTSEQFQRIVRDDAVEDSCKACGESGNLLVCETCTYEYHPKCLVPPLKAPLPTTWRCPICVNPLNDIEKILDCEMRPTVADDSDASKLGSKQIFVKQYLVKWKGLSYLHCTWVPEKEFIKAYKELPRLRTKVNNFRKQMPVGNNAEDDFVPIRPEYTMVDRVLACRQEEDAEKEYLVKYVGLSYDECYWESESDISSFQLQIENFNRLQSRYRKLRKQKGNDRDAIDSKKKSKEFLQFEKSPEFLPGGELHPYQLEGLNFLRFSWSKQTHVILADEMGLGKTIQSIAFLASLYEENVSPHLVVAPLSTLRNWEREFATWAPHMNVNNKVMYVGTAAARAVIREHEFYFPRSHKKDKKKKHGSSESKQERIKFDVLLTSYEMINIDNGSLKAIRWETMIVDEGHRLKNKDSKLFSALKQFNTRHRTLLTGTPLQNNLDELFMLMHFLDAGKFASLEEFQEEFKDINQEEQVSRLHKMLAPHLLRIIFILTSMILWCVQMAGVKKDVMKKLPPKKELILRVELSSKQKEYYKAILTRNYQLLTRRGGAQISLINVVMELRKLCCHPFMLEGVEPEDTNEFYKQLLEASGKLNLLDKLMVKLKEQGHRVLIYTQFQHMLDLLEDYCNYKKWLYERIDGKVSGGERQVRIDRFNAAGSSRFCFLLSTRAGGLGINLATADTVIIYDSDWNPHADLQAMARAHRLGQKNKVMIFRLITRGTIEERMMEMTKKKMVLEHLVVGKLKNQNINQEELDDIIRYGSKELFADENDEATKSRQIHYDDAAIDRKCRCSLHDYTFTPLNYSKSLTIAKGFNHSDIQYNGHSTQTHLEYTMTKMGQVKKLLNRDYTEEENNAAMDDAEEDGFLKAFKVANFEYIDEAESRMEEEIEEPLDAENNVERSSYWEDLLKDRYEMHKIEEFNSMGKGKRSRKQMVSVEDDDLAGLEDVSSDADDNYEAELSDEENSTGIAPARKPHRKKTRVDNAELLPLMEGEGRAFRVLGFNQSQRAQFVQILMRFGVGDFDWAEFTSRLKQKNGVPKEGLRIEDVLVRIAVLLLVRDKVKSSSENPSAPLFTDDIIYRYPGLRGLKHWKDEHDRTLLRAVLKHGYGRWQAIVDDKDLRIQEVICQELHLPSANLSVPVMSQPQSAGGSLDGQTVAPGGQPQDSAASNNALYQFRETQRRVVEFVKKRVLLLEKGLNAEYQKEFYGDEKPNVIRSDGMETEQKVVDKPTSTQNGTFSQMTSQLPQIESNFALFVEKRFLKYRQCIHGLTAEEISAAACDDKPDRLAMPRLYNEMCTIVGENAADSVETYLAKKPADFKLKKNLESLVAIQEKITKIVSPVTKNEKSNGDVASSSSHQQEPGPVNGATNADVAMEDADGHQDKSNEERQEPGVIVLE</sequence>
<dbReference type="InterPro" id="IPR013083">
    <property type="entry name" value="Znf_RING/FYVE/PHD"/>
</dbReference>
<dbReference type="SMART" id="SM00487">
    <property type="entry name" value="DEXDc"/>
    <property type="match status" value="1"/>
</dbReference>
<evidence type="ECO:0008006" key="18">
    <source>
        <dbReference type="Google" id="ProtNLM"/>
    </source>
</evidence>
<feature type="domain" description="Chromo" evidence="12">
    <location>
        <begin position="190"/>
        <end position="250"/>
    </location>
</feature>
<dbReference type="PROSITE" id="PS51192">
    <property type="entry name" value="HELICASE_ATP_BIND_1"/>
    <property type="match status" value="1"/>
</dbReference>
<dbReference type="PROSITE" id="PS51194">
    <property type="entry name" value="HELICASE_CTER"/>
    <property type="match status" value="1"/>
</dbReference>
<dbReference type="Gene3D" id="3.40.50.10810">
    <property type="entry name" value="Tandem AAA-ATPase domain"/>
    <property type="match status" value="1"/>
</dbReference>
<comment type="caution">
    <text evidence="16">The sequence shown here is derived from an EMBL/GenBank/DDBJ whole genome shotgun (WGS) entry which is preliminary data.</text>
</comment>
<dbReference type="PROSITE" id="PS50016">
    <property type="entry name" value="ZF_PHD_2"/>
    <property type="match status" value="1"/>
</dbReference>
<dbReference type="InterPro" id="IPR016197">
    <property type="entry name" value="Chromo-like_dom_sf"/>
</dbReference>
<dbReference type="InterPro" id="IPR027417">
    <property type="entry name" value="P-loop_NTPase"/>
</dbReference>
<evidence type="ECO:0000256" key="1">
    <source>
        <dbReference type="ARBA" id="ARBA00004123"/>
    </source>
</evidence>
<evidence type="ECO:0000256" key="11">
    <source>
        <dbReference type="SAM" id="MobiDB-lite"/>
    </source>
</evidence>
<keyword evidence="3" id="KW-0677">Repeat</keyword>
<dbReference type="GO" id="GO:0003682">
    <property type="term" value="F:chromatin binding"/>
    <property type="evidence" value="ECO:0007669"/>
    <property type="project" value="TreeGrafter"/>
</dbReference>
<organism evidence="16 17">
    <name type="scientific">Ambrosia artemisiifolia</name>
    <name type="common">Common ragweed</name>
    <dbReference type="NCBI Taxonomy" id="4212"/>
    <lineage>
        <taxon>Eukaryota</taxon>
        <taxon>Viridiplantae</taxon>
        <taxon>Streptophyta</taxon>
        <taxon>Embryophyta</taxon>
        <taxon>Tracheophyta</taxon>
        <taxon>Spermatophyta</taxon>
        <taxon>Magnoliopsida</taxon>
        <taxon>eudicotyledons</taxon>
        <taxon>Gunneridae</taxon>
        <taxon>Pentapetalae</taxon>
        <taxon>asterids</taxon>
        <taxon>campanulids</taxon>
        <taxon>Asterales</taxon>
        <taxon>Asteraceae</taxon>
        <taxon>Asteroideae</taxon>
        <taxon>Heliantheae alliance</taxon>
        <taxon>Heliantheae</taxon>
        <taxon>Ambrosia</taxon>
    </lineage>
</organism>
<dbReference type="PROSITE" id="PS50013">
    <property type="entry name" value="CHROMO_2"/>
    <property type="match status" value="2"/>
</dbReference>
<dbReference type="Pfam" id="PF00628">
    <property type="entry name" value="PHD"/>
    <property type="match status" value="1"/>
</dbReference>
<dbReference type="GO" id="GO:0042393">
    <property type="term" value="F:histone binding"/>
    <property type="evidence" value="ECO:0007669"/>
    <property type="project" value="TreeGrafter"/>
</dbReference>
<dbReference type="Proteomes" id="UP001206925">
    <property type="component" value="Unassembled WGS sequence"/>
</dbReference>
<evidence type="ECO:0000256" key="3">
    <source>
        <dbReference type="ARBA" id="ARBA00022737"/>
    </source>
</evidence>
<dbReference type="SUPFAM" id="SSF54160">
    <property type="entry name" value="Chromo domain-like"/>
    <property type="match status" value="2"/>
</dbReference>
<dbReference type="InterPro" id="IPR049730">
    <property type="entry name" value="SNF2/RAD54-like_C"/>
</dbReference>
<protein>
    <recommendedName>
        <fullName evidence="18">CHD3-type chromatin-remodeling factor PICKLE</fullName>
    </recommendedName>
</protein>
<dbReference type="Pfam" id="PF00385">
    <property type="entry name" value="Chromo"/>
    <property type="match status" value="2"/>
</dbReference>
<evidence type="ECO:0000313" key="16">
    <source>
        <dbReference type="EMBL" id="KAI7755605.1"/>
    </source>
</evidence>
<dbReference type="Gene3D" id="1.10.10.60">
    <property type="entry name" value="Homeodomain-like"/>
    <property type="match status" value="1"/>
</dbReference>
<dbReference type="Pfam" id="PF06461">
    <property type="entry name" value="CHDII_SANT-like"/>
    <property type="match status" value="2"/>
</dbReference>
<dbReference type="GO" id="GO:0005524">
    <property type="term" value="F:ATP binding"/>
    <property type="evidence" value="ECO:0007669"/>
    <property type="project" value="UniProtKB-KW"/>
</dbReference>
<feature type="region of interest" description="Disordered" evidence="11">
    <location>
        <begin position="1369"/>
        <end position="1425"/>
    </location>
</feature>
<dbReference type="SMART" id="SM01147">
    <property type="entry name" value="DUF1087"/>
    <property type="match status" value="1"/>
</dbReference>
<evidence type="ECO:0000259" key="13">
    <source>
        <dbReference type="PROSITE" id="PS50016"/>
    </source>
</evidence>
<dbReference type="SUPFAM" id="SSF52540">
    <property type="entry name" value="P-loop containing nucleoside triphosphate hydrolases"/>
    <property type="match status" value="2"/>
</dbReference>
<feature type="domain" description="Helicase C-terminal" evidence="15">
    <location>
        <begin position="624"/>
        <end position="785"/>
    </location>
</feature>
<dbReference type="InterPro" id="IPR014001">
    <property type="entry name" value="Helicase_ATP-bd"/>
</dbReference>
<dbReference type="InterPro" id="IPR001650">
    <property type="entry name" value="Helicase_C-like"/>
</dbReference>
<feature type="region of interest" description="Disordered" evidence="11">
    <location>
        <begin position="1"/>
        <end position="32"/>
    </location>
</feature>
<evidence type="ECO:0000313" key="17">
    <source>
        <dbReference type="Proteomes" id="UP001206925"/>
    </source>
</evidence>
<dbReference type="GO" id="GO:0005634">
    <property type="term" value="C:nucleus"/>
    <property type="evidence" value="ECO:0007669"/>
    <property type="project" value="UniProtKB-SubCell"/>
</dbReference>
<dbReference type="CDD" id="cd18660">
    <property type="entry name" value="CD1_tandem"/>
    <property type="match status" value="1"/>
</dbReference>
<feature type="domain" description="PHD-type" evidence="13">
    <location>
        <begin position="49"/>
        <end position="96"/>
    </location>
</feature>
<feature type="compositionally biased region" description="Acidic residues" evidence="11">
    <location>
        <begin position="964"/>
        <end position="992"/>
    </location>
</feature>
<comment type="subcellular location">
    <subcellularLocation>
        <location evidence="1">Nucleus</location>
    </subcellularLocation>
</comment>
<dbReference type="InterPro" id="IPR009463">
    <property type="entry name" value="DUF1087"/>
</dbReference>
<feature type="region of interest" description="Disordered" evidence="11">
    <location>
        <begin position="1168"/>
        <end position="1195"/>
    </location>
</feature>
<keyword evidence="6" id="KW-0378">Hydrolase</keyword>
<dbReference type="InterPro" id="IPR019786">
    <property type="entry name" value="Zinc_finger_PHD-type_CS"/>
</dbReference>
<dbReference type="GO" id="GO:0140658">
    <property type="term" value="F:ATP-dependent chromatin remodeler activity"/>
    <property type="evidence" value="ECO:0007669"/>
    <property type="project" value="TreeGrafter"/>
</dbReference>
<evidence type="ECO:0000256" key="4">
    <source>
        <dbReference type="ARBA" id="ARBA00022741"/>
    </source>
</evidence>
<evidence type="ECO:0000256" key="10">
    <source>
        <dbReference type="PROSITE-ProRule" id="PRU00146"/>
    </source>
</evidence>
<keyword evidence="5 10" id="KW-0863">Zinc-finger</keyword>
<dbReference type="Pfam" id="PF00271">
    <property type="entry name" value="Helicase_C"/>
    <property type="match status" value="1"/>
</dbReference>
<dbReference type="InterPro" id="IPR000953">
    <property type="entry name" value="Chromo/chromo_shadow_dom"/>
</dbReference>
<evidence type="ECO:0000256" key="7">
    <source>
        <dbReference type="ARBA" id="ARBA00022833"/>
    </source>
</evidence>
<dbReference type="InterPro" id="IPR038718">
    <property type="entry name" value="SNF2-like_sf"/>
</dbReference>
<name>A0AAD5GUD8_AMBAR</name>
<evidence type="ECO:0000259" key="14">
    <source>
        <dbReference type="PROSITE" id="PS51192"/>
    </source>
</evidence>
<dbReference type="InterPro" id="IPR023780">
    <property type="entry name" value="Chromo_domain"/>
</dbReference>
<dbReference type="GO" id="GO:0016887">
    <property type="term" value="F:ATP hydrolysis activity"/>
    <property type="evidence" value="ECO:0007669"/>
    <property type="project" value="TreeGrafter"/>
</dbReference>
<evidence type="ECO:0000259" key="12">
    <source>
        <dbReference type="PROSITE" id="PS50013"/>
    </source>
</evidence>
<keyword evidence="9" id="KW-0539">Nucleus</keyword>
<dbReference type="PANTHER" id="PTHR45623:SF17">
    <property type="entry name" value="CHROMODOMAIN-HELICASE-DNA-BINDING PROTEIN 3-RELATED"/>
    <property type="match status" value="1"/>
</dbReference>
<feature type="domain" description="Chromo" evidence="12">
    <location>
        <begin position="98"/>
        <end position="180"/>
    </location>
</feature>
<evidence type="ECO:0000256" key="6">
    <source>
        <dbReference type="ARBA" id="ARBA00022801"/>
    </source>
</evidence>
<keyword evidence="4" id="KW-0547">Nucleotide-binding</keyword>
<feature type="compositionally biased region" description="Basic and acidic residues" evidence="11">
    <location>
        <begin position="1"/>
        <end position="20"/>
    </location>
</feature>
<accession>A0AAD5GUD8</accession>
<evidence type="ECO:0000256" key="2">
    <source>
        <dbReference type="ARBA" id="ARBA00022723"/>
    </source>
</evidence>
<dbReference type="GO" id="GO:0003677">
    <property type="term" value="F:DNA binding"/>
    <property type="evidence" value="ECO:0007669"/>
    <property type="project" value="InterPro"/>
</dbReference>
<dbReference type="CDD" id="cd18659">
    <property type="entry name" value="CD2_tandem"/>
    <property type="match status" value="1"/>
</dbReference>
<dbReference type="SMART" id="SM00298">
    <property type="entry name" value="CHROMO"/>
    <property type="match status" value="2"/>
</dbReference>
<dbReference type="Pfam" id="PF00176">
    <property type="entry name" value="SNF2-rel_dom"/>
    <property type="match status" value="1"/>
</dbReference>
<dbReference type="Gene3D" id="2.40.50.40">
    <property type="match status" value="2"/>
</dbReference>
<dbReference type="SMART" id="SM01146">
    <property type="entry name" value="DUF1086"/>
    <property type="match status" value="1"/>
</dbReference>
<dbReference type="InterPro" id="IPR009462">
    <property type="entry name" value="CHD_II_SANT-like"/>
</dbReference>
<dbReference type="CDD" id="cd18793">
    <property type="entry name" value="SF2_C_SNF"/>
    <property type="match status" value="1"/>
</dbReference>
<dbReference type="InterPro" id="IPR019787">
    <property type="entry name" value="Znf_PHD-finger"/>
</dbReference>
<feature type="domain" description="Helicase ATP-binding" evidence="14">
    <location>
        <begin position="295"/>
        <end position="482"/>
    </location>
</feature>
<dbReference type="EMBL" id="JAMZMK010000976">
    <property type="protein sequence ID" value="KAI7755605.1"/>
    <property type="molecule type" value="Genomic_DNA"/>
</dbReference>
<evidence type="ECO:0000256" key="8">
    <source>
        <dbReference type="ARBA" id="ARBA00022840"/>
    </source>
</evidence>
<dbReference type="PROSITE" id="PS01359">
    <property type="entry name" value="ZF_PHD_1"/>
    <property type="match status" value="1"/>
</dbReference>
<feature type="compositionally biased region" description="Polar residues" evidence="11">
    <location>
        <begin position="1378"/>
        <end position="1387"/>
    </location>
</feature>